<evidence type="ECO:0000313" key="4">
    <source>
        <dbReference type="Proteomes" id="UP001454036"/>
    </source>
</evidence>
<dbReference type="InterPro" id="IPR036420">
    <property type="entry name" value="BRCT_dom_sf"/>
</dbReference>
<organism evidence="3 4">
    <name type="scientific">Lithospermum erythrorhizon</name>
    <name type="common">Purple gromwell</name>
    <name type="synonym">Lithospermum officinale var. erythrorhizon</name>
    <dbReference type="NCBI Taxonomy" id="34254"/>
    <lineage>
        <taxon>Eukaryota</taxon>
        <taxon>Viridiplantae</taxon>
        <taxon>Streptophyta</taxon>
        <taxon>Embryophyta</taxon>
        <taxon>Tracheophyta</taxon>
        <taxon>Spermatophyta</taxon>
        <taxon>Magnoliopsida</taxon>
        <taxon>eudicotyledons</taxon>
        <taxon>Gunneridae</taxon>
        <taxon>Pentapetalae</taxon>
        <taxon>asterids</taxon>
        <taxon>lamiids</taxon>
        <taxon>Boraginales</taxon>
        <taxon>Boraginaceae</taxon>
        <taxon>Boraginoideae</taxon>
        <taxon>Lithospermeae</taxon>
        <taxon>Lithospermum</taxon>
    </lineage>
</organism>
<feature type="domain" description="BRCT" evidence="2">
    <location>
        <begin position="916"/>
        <end position="1016"/>
    </location>
</feature>
<dbReference type="GO" id="GO:0000077">
    <property type="term" value="P:DNA damage checkpoint signaling"/>
    <property type="evidence" value="ECO:0007669"/>
    <property type="project" value="TreeGrafter"/>
</dbReference>
<evidence type="ECO:0000259" key="2">
    <source>
        <dbReference type="PROSITE" id="PS50172"/>
    </source>
</evidence>
<sequence>MESLVGFHAPHFSEEEAWLPSWLQQRQPEGMPFDEITDGEKSCFEKRIQELLLLRGNSSEESNAPFSNKAGGYKCGQLFLSADSSTALSLASSPCTENAVHFHLHLSTNDSLENMNINEGTLPTNMTGFEQSLEASVAPQGENNKFNGEHNTSTPSAISIPSSMRSDDKGQHERHEEFEISNGEDISNSIELSVAASEATVIHEVIQSMSLPEHLSSSAVLEVALQLKHARLQTCKEGFDSQTGLYSECVSLSDLDDVDMRDAYVDVGLDDATIGGSCHDVGISTMKSENTNNLVFDISHPKVSMTPDGDRHCRNDRYSNIIIPESDYSTSDVDFMNKEVKDTLENDLHGDNLELKSSEREHICKDVRPLTNDASNGPCHNDLKIDYQLQQNSISIEVEATNLPAREVDMFQLPNVSPPVNCSISSGHKNEIMNVIPDRYWSRWYGGWTWKEEKSSAPAKLHNKCIPKPFARETSFLSESADAAPDECSAVQKQDNDKTLASQSSLPSVNHNKTNNVTLLSQEITKSPGLSLIDPLCSFVPCSISSQNGCASSSVNNNGEISAIGFEDPLPENATHNAQRTCDLDDILLAQEVAVPDSLEGMQPTVCRREFRSLRSFSTLAPPQVQYPDKKRYSDEYASEHMVGMKAEGAQLTDEQKCGKVLKYQGEWGSDMQKTTFPIILKCGTRRLQASNIDVDGVPNHSSTPEQFPVCQNLHEGQSFHESQMVISFPSKKRVQFSEIEILHKELFKEKQPIAGSCHNSKSSKNVKRRDIRSVSKTLERLGHQRHHTVKSKGQLFENMEFLLSGFSSKKQKEIEKMIKLCGGAVLSDVPSPPTSRTKRNSRSRTKALPIVICLKKQQTIRFLYGCAVNALMIKVNWLTDSIAAGSVLPPQRYLILPKTISKRYSGFPKPAHPDCHSLIFHGVGFMLLGKNSFCSTITKVIKHGGGLVFRTLQQLVQNVDSGKILTGILVSEDESRISRHLRQCAMEQNIHVLPMSWITRSLYQGKLLPFEKTRNHVPLPLVNPMDCADPAEMSMEI</sequence>
<dbReference type="EMBL" id="BAABME010001271">
    <property type="protein sequence ID" value="GAA0148636.1"/>
    <property type="molecule type" value="Genomic_DNA"/>
</dbReference>
<feature type="domain" description="BRCT" evidence="2">
    <location>
        <begin position="792"/>
        <end position="896"/>
    </location>
</feature>
<dbReference type="PANTHER" id="PTHR15321">
    <property type="entry name" value="TUMOR SUPPRESSOR P53-BINDING PROTEIN 1"/>
    <property type="match status" value="1"/>
</dbReference>
<dbReference type="GO" id="GO:0042393">
    <property type="term" value="F:histone binding"/>
    <property type="evidence" value="ECO:0007669"/>
    <property type="project" value="TreeGrafter"/>
</dbReference>
<name>A0AAV3PBC8_LITER</name>
<dbReference type="Proteomes" id="UP001454036">
    <property type="component" value="Unassembled WGS sequence"/>
</dbReference>
<dbReference type="SMART" id="SM00292">
    <property type="entry name" value="BRCT"/>
    <property type="match status" value="2"/>
</dbReference>
<evidence type="ECO:0000256" key="1">
    <source>
        <dbReference type="SAM" id="MobiDB-lite"/>
    </source>
</evidence>
<gene>
    <name evidence="3" type="ORF">LIER_08024</name>
</gene>
<protein>
    <recommendedName>
        <fullName evidence="2">BRCT domain-containing protein</fullName>
    </recommendedName>
</protein>
<reference evidence="3 4" key="1">
    <citation type="submission" date="2024-01" db="EMBL/GenBank/DDBJ databases">
        <title>The complete chloroplast genome sequence of Lithospermum erythrorhizon: insights into the phylogenetic relationship among Boraginaceae species and the maternal lineages of purple gromwells.</title>
        <authorList>
            <person name="Okada T."/>
            <person name="Watanabe K."/>
        </authorList>
    </citation>
    <scope>NUCLEOTIDE SEQUENCE [LARGE SCALE GENOMIC DNA]</scope>
</reference>
<dbReference type="InterPro" id="IPR047252">
    <property type="entry name" value="TP53BP1-like"/>
</dbReference>
<dbReference type="Pfam" id="PF18428">
    <property type="entry name" value="BRCT_3"/>
    <property type="match status" value="1"/>
</dbReference>
<dbReference type="Gene3D" id="3.40.50.10190">
    <property type="entry name" value="BRCT domain"/>
    <property type="match status" value="2"/>
</dbReference>
<proteinExistence type="predicted"/>
<feature type="region of interest" description="Disordered" evidence="1">
    <location>
        <begin position="140"/>
        <end position="171"/>
    </location>
</feature>
<dbReference type="PROSITE" id="PS50172">
    <property type="entry name" value="BRCT"/>
    <property type="match status" value="2"/>
</dbReference>
<dbReference type="AlphaFoldDB" id="A0AAV3PBC8"/>
<feature type="compositionally biased region" description="Low complexity" evidence="1">
    <location>
        <begin position="152"/>
        <end position="163"/>
    </location>
</feature>
<comment type="caution">
    <text evidence="3">The sequence shown here is derived from an EMBL/GenBank/DDBJ whole genome shotgun (WGS) entry which is preliminary data.</text>
</comment>
<keyword evidence="4" id="KW-1185">Reference proteome</keyword>
<dbReference type="Pfam" id="PF00533">
    <property type="entry name" value="BRCT"/>
    <property type="match status" value="1"/>
</dbReference>
<dbReference type="SUPFAM" id="SSF52113">
    <property type="entry name" value="BRCT domain"/>
    <property type="match status" value="2"/>
</dbReference>
<dbReference type="GO" id="GO:0045944">
    <property type="term" value="P:positive regulation of transcription by RNA polymerase II"/>
    <property type="evidence" value="ECO:0007669"/>
    <property type="project" value="TreeGrafter"/>
</dbReference>
<evidence type="ECO:0000313" key="3">
    <source>
        <dbReference type="EMBL" id="GAA0148636.1"/>
    </source>
</evidence>
<accession>A0AAV3PBC8</accession>
<dbReference type="InterPro" id="IPR001357">
    <property type="entry name" value="BRCT_dom"/>
</dbReference>
<dbReference type="GO" id="GO:0005634">
    <property type="term" value="C:nucleus"/>
    <property type="evidence" value="ECO:0007669"/>
    <property type="project" value="TreeGrafter"/>
</dbReference>
<feature type="compositionally biased region" description="Polar residues" evidence="1">
    <location>
        <begin position="141"/>
        <end position="151"/>
    </location>
</feature>
<dbReference type="PANTHER" id="PTHR15321:SF3">
    <property type="entry name" value="TP53-BINDING PROTEIN 1"/>
    <property type="match status" value="1"/>
</dbReference>